<evidence type="ECO:0000313" key="2">
    <source>
        <dbReference type="EMBL" id="CAD8652569.1"/>
    </source>
</evidence>
<protein>
    <submittedName>
        <fullName evidence="2">Uncharacterized protein</fullName>
    </submittedName>
</protein>
<name>A0A7S0QPV7_9CHLO</name>
<evidence type="ECO:0000256" key="1">
    <source>
        <dbReference type="SAM" id="MobiDB-lite"/>
    </source>
</evidence>
<accession>A0A7S0QPV7</accession>
<proteinExistence type="predicted"/>
<sequence>MATVKTKKQGRIRSAPVKPPPWQTDSSARPFVGEKAHRHIPSVHEHPQEGGHLIRGGVKPDYITSNAQYFGPTDSTALKQRRLKKNAVLDECVTRFWTTTNDAIGANYPQFATTKDEARAALAQRRSKVVHQTHNPWATDYSLLGQGQQIAKKDKKEAKTVTFNQRIDWVTTQMDYGQNCDENPLKKGRTRNVGYSNTEPPEINPWVTSTDTIGGHHQKFVHDKSERTRELNERIRRQALDPVSHGGGILEHPQQDILGQVDRGREETNYLKKQREGLATAFNTFMVSDVNLPRIPTKQPEIPENYFPKSTQYKIRKQLQNMNINPEDL</sequence>
<dbReference type="EMBL" id="HBFA01005010">
    <property type="protein sequence ID" value="CAD8652569.1"/>
    <property type="molecule type" value="Transcribed_RNA"/>
</dbReference>
<dbReference type="AlphaFoldDB" id="A0A7S0QPV7"/>
<organism evidence="2">
    <name type="scientific">Pyramimonas obovata</name>
    <dbReference type="NCBI Taxonomy" id="1411642"/>
    <lineage>
        <taxon>Eukaryota</taxon>
        <taxon>Viridiplantae</taxon>
        <taxon>Chlorophyta</taxon>
        <taxon>Pyramimonadophyceae</taxon>
        <taxon>Pyramimonadales</taxon>
        <taxon>Pyramimonadaceae</taxon>
        <taxon>Pyramimonas</taxon>
        <taxon>Pyramimonas incertae sedis</taxon>
    </lineage>
</organism>
<feature type="region of interest" description="Disordered" evidence="1">
    <location>
        <begin position="181"/>
        <end position="227"/>
    </location>
</feature>
<feature type="region of interest" description="Disordered" evidence="1">
    <location>
        <begin position="1"/>
        <end position="28"/>
    </location>
</feature>
<feature type="compositionally biased region" description="Basic residues" evidence="1">
    <location>
        <begin position="1"/>
        <end position="11"/>
    </location>
</feature>
<gene>
    <name evidence="2" type="ORF">POBO1169_LOCUS2557</name>
</gene>
<reference evidence="2" key="1">
    <citation type="submission" date="2021-01" db="EMBL/GenBank/DDBJ databases">
        <authorList>
            <person name="Corre E."/>
            <person name="Pelletier E."/>
            <person name="Niang G."/>
            <person name="Scheremetjew M."/>
            <person name="Finn R."/>
            <person name="Kale V."/>
            <person name="Holt S."/>
            <person name="Cochrane G."/>
            <person name="Meng A."/>
            <person name="Brown T."/>
            <person name="Cohen L."/>
        </authorList>
    </citation>
    <scope>NUCLEOTIDE SEQUENCE</scope>
    <source>
        <strain evidence="2">CCMP722</strain>
    </source>
</reference>